<reference evidence="3 4" key="1">
    <citation type="submission" date="2024-05" db="EMBL/GenBank/DDBJ databases">
        <title>Culex pipiens pipiens assembly and annotation.</title>
        <authorList>
            <person name="Alout H."/>
            <person name="Durand T."/>
        </authorList>
    </citation>
    <scope>NUCLEOTIDE SEQUENCE [LARGE SCALE GENOMIC DNA]</scope>
    <source>
        <strain evidence="3">HA-2024</strain>
        <tissue evidence="3">Whole body</tissue>
    </source>
</reference>
<evidence type="ECO:0000313" key="4">
    <source>
        <dbReference type="Proteomes" id="UP001562425"/>
    </source>
</evidence>
<dbReference type="Proteomes" id="UP001562425">
    <property type="component" value="Unassembled WGS sequence"/>
</dbReference>
<dbReference type="InterPro" id="IPR057983">
    <property type="entry name" value="NAA35-like_N"/>
</dbReference>
<dbReference type="PANTHER" id="PTHR21373">
    <property type="entry name" value="GLUCOSE REPRESSIBLE PROTEIN MAK10"/>
    <property type="match status" value="1"/>
</dbReference>
<feature type="domain" description="NAA35-like N-terminal" evidence="2">
    <location>
        <begin position="79"/>
        <end position="174"/>
    </location>
</feature>
<accession>A0ABD1CJK7</accession>
<dbReference type="InterPro" id="IPR007244">
    <property type="entry name" value="Naa35_N"/>
</dbReference>
<evidence type="ECO:0000259" key="2">
    <source>
        <dbReference type="Pfam" id="PF04112"/>
    </source>
</evidence>
<sequence length="277" mass="31367">MDQTQLEPEDLSLKPSTLPDDLDPSLAAVPAIEEVATRYADLENLQGVPSWSDVRPSPVREWRDVTGEFFDCVKELQLGELIHDNMFGLFDAMSAIEMMDPKMDAGMCCNKEATPLTFQTAVETSKMKLANLECRETIGIIDAVYSCTVSWLEGHSMAQTVLTCLYLHHPNQIEDKPMRAFACAIHKLVNLIRNFILRARVYEEEDFQPSTYGYDLCCDLTETKACNMLKSAEEDLVRKLKDTEGEREKEEVGALLSRLKFTRLLLQCLVSLYPTKP</sequence>
<keyword evidence="4" id="KW-1185">Reference proteome</keyword>
<name>A0ABD1CJK7_CULPP</name>
<dbReference type="AlphaFoldDB" id="A0ABD1CJK7"/>
<organism evidence="3 4">
    <name type="scientific">Culex pipiens pipiens</name>
    <name type="common">Northern house mosquito</name>
    <dbReference type="NCBI Taxonomy" id="38569"/>
    <lineage>
        <taxon>Eukaryota</taxon>
        <taxon>Metazoa</taxon>
        <taxon>Ecdysozoa</taxon>
        <taxon>Arthropoda</taxon>
        <taxon>Hexapoda</taxon>
        <taxon>Insecta</taxon>
        <taxon>Pterygota</taxon>
        <taxon>Neoptera</taxon>
        <taxon>Endopterygota</taxon>
        <taxon>Diptera</taxon>
        <taxon>Nematocera</taxon>
        <taxon>Culicoidea</taxon>
        <taxon>Culicidae</taxon>
        <taxon>Culicinae</taxon>
        <taxon>Culicini</taxon>
        <taxon>Culex</taxon>
        <taxon>Culex</taxon>
    </lineage>
</organism>
<feature type="region of interest" description="Disordered" evidence="1">
    <location>
        <begin position="1"/>
        <end position="23"/>
    </location>
</feature>
<evidence type="ECO:0000313" key="3">
    <source>
        <dbReference type="EMBL" id="KAL1376578.1"/>
    </source>
</evidence>
<dbReference type="GO" id="GO:0005737">
    <property type="term" value="C:cytoplasm"/>
    <property type="evidence" value="ECO:0007669"/>
    <property type="project" value="UniProtKB-SubCell"/>
</dbReference>
<dbReference type="PANTHER" id="PTHR21373:SF0">
    <property type="entry name" value="N-ALPHA-ACETYLTRANSFERASE 35, NATC AUXILIARY SUBUNIT"/>
    <property type="match status" value="1"/>
</dbReference>
<comment type="caution">
    <text evidence="3">The sequence shown here is derived from an EMBL/GenBank/DDBJ whole genome shotgun (WGS) entry which is preliminary data.</text>
</comment>
<dbReference type="EMBL" id="JBEHCU010011572">
    <property type="protein sequence ID" value="KAL1376578.1"/>
    <property type="molecule type" value="Genomic_DNA"/>
</dbReference>
<protein>
    <recommendedName>
        <fullName evidence="2">NAA35-like N-terminal domain-containing protein</fullName>
    </recommendedName>
</protein>
<evidence type="ECO:0000256" key="1">
    <source>
        <dbReference type="SAM" id="MobiDB-lite"/>
    </source>
</evidence>
<dbReference type="Pfam" id="PF04112">
    <property type="entry name" value="Mak10"/>
    <property type="match status" value="1"/>
</dbReference>
<proteinExistence type="predicted"/>
<gene>
    <name evidence="3" type="ORF">pipiens_016824</name>
</gene>